<feature type="region of interest" description="Disordered" evidence="1">
    <location>
        <begin position="158"/>
        <end position="187"/>
    </location>
</feature>
<accession>A0ABQ5CBH8</accession>
<feature type="compositionally biased region" description="Acidic residues" evidence="1">
    <location>
        <begin position="115"/>
        <end position="124"/>
    </location>
</feature>
<gene>
    <name evidence="2" type="ORF">Tco_0894212</name>
</gene>
<name>A0ABQ5CBH8_9ASTR</name>
<organism evidence="2 3">
    <name type="scientific">Tanacetum coccineum</name>
    <dbReference type="NCBI Taxonomy" id="301880"/>
    <lineage>
        <taxon>Eukaryota</taxon>
        <taxon>Viridiplantae</taxon>
        <taxon>Streptophyta</taxon>
        <taxon>Embryophyta</taxon>
        <taxon>Tracheophyta</taxon>
        <taxon>Spermatophyta</taxon>
        <taxon>Magnoliopsida</taxon>
        <taxon>eudicotyledons</taxon>
        <taxon>Gunneridae</taxon>
        <taxon>Pentapetalae</taxon>
        <taxon>asterids</taxon>
        <taxon>campanulids</taxon>
        <taxon>Asterales</taxon>
        <taxon>Asteraceae</taxon>
        <taxon>Asteroideae</taxon>
        <taxon>Anthemideae</taxon>
        <taxon>Anthemidinae</taxon>
        <taxon>Tanacetum</taxon>
    </lineage>
</organism>
<comment type="caution">
    <text evidence="2">The sequence shown here is derived from an EMBL/GenBank/DDBJ whole genome shotgun (WGS) entry which is preliminary data.</text>
</comment>
<evidence type="ECO:0000313" key="2">
    <source>
        <dbReference type="EMBL" id="GJT24275.1"/>
    </source>
</evidence>
<evidence type="ECO:0000313" key="3">
    <source>
        <dbReference type="Proteomes" id="UP001151760"/>
    </source>
</evidence>
<protein>
    <submittedName>
        <fullName evidence="2">Uncharacterized protein</fullName>
    </submittedName>
</protein>
<evidence type="ECO:0000256" key="1">
    <source>
        <dbReference type="SAM" id="MobiDB-lite"/>
    </source>
</evidence>
<reference evidence="2" key="1">
    <citation type="journal article" date="2022" name="Int. J. Mol. Sci.">
        <title>Draft Genome of Tanacetum Coccineum: Genomic Comparison of Closely Related Tanacetum-Family Plants.</title>
        <authorList>
            <person name="Yamashiro T."/>
            <person name="Shiraishi A."/>
            <person name="Nakayama K."/>
            <person name="Satake H."/>
        </authorList>
    </citation>
    <scope>NUCLEOTIDE SEQUENCE</scope>
</reference>
<dbReference type="EMBL" id="BQNB010014122">
    <property type="protein sequence ID" value="GJT24275.1"/>
    <property type="molecule type" value="Genomic_DNA"/>
</dbReference>
<feature type="region of interest" description="Disordered" evidence="1">
    <location>
        <begin position="113"/>
        <end position="146"/>
    </location>
</feature>
<sequence>MSLSPISITSTIIQSKMMLRERPLERESQENVTLSTDDNIIFVIPDAALELELAKSIMSGGIKEHKGKQTLSRALKKKESIRDKPGNGGSNEENWWNTRNGFLMSPLLSLATSSEDGEADDEGDDHVSDTQDTDDEDVKTESDDDDIYKYKIRVRKDGDEEMKDVEVQKSHKGDEEVTDAAVSHVLM</sequence>
<proteinExistence type="predicted"/>
<keyword evidence="3" id="KW-1185">Reference proteome</keyword>
<reference evidence="2" key="2">
    <citation type="submission" date="2022-01" db="EMBL/GenBank/DDBJ databases">
        <authorList>
            <person name="Yamashiro T."/>
            <person name="Shiraishi A."/>
            <person name="Satake H."/>
            <person name="Nakayama K."/>
        </authorList>
    </citation>
    <scope>NUCLEOTIDE SEQUENCE</scope>
</reference>
<feature type="compositionally biased region" description="Basic and acidic residues" evidence="1">
    <location>
        <begin position="164"/>
        <end position="175"/>
    </location>
</feature>
<feature type="compositionally biased region" description="Acidic residues" evidence="1">
    <location>
        <begin position="131"/>
        <end position="146"/>
    </location>
</feature>
<feature type="region of interest" description="Disordered" evidence="1">
    <location>
        <begin position="63"/>
        <end position="97"/>
    </location>
</feature>
<dbReference type="Proteomes" id="UP001151760">
    <property type="component" value="Unassembled WGS sequence"/>
</dbReference>